<feature type="domain" description="DUF8039" evidence="2">
    <location>
        <begin position="327"/>
        <end position="419"/>
    </location>
</feature>
<dbReference type="InterPro" id="IPR058352">
    <property type="entry name" value="DUF8039"/>
</dbReference>
<feature type="compositionally biased region" description="Pro residues" evidence="1">
    <location>
        <begin position="424"/>
        <end position="435"/>
    </location>
</feature>
<feature type="region of interest" description="Disordered" evidence="1">
    <location>
        <begin position="110"/>
        <end position="130"/>
    </location>
</feature>
<organism evidence="3">
    <name type="scientific">Oryza sativa subsp. japonica</name>
    <name type="common">Rice</name>
    <dbReference type="NCBI Taxonomy" id="39947"/>
    <lineage>
        <taxon>Eukaryota</taxon>
        <taxon>Viridiplantae</taxon>
        <taxon>Streptophyta</taxon>
        <taxon>Embryophyta</taxon>
        <taxon>Tracheophyta</taxon>
        <taxon>Spermatophyta</taxon>
        <taxon>Magnoliopsida</taxon>
        <taxon>Liliopsida</taxon>
        <taxon>Poales</taxon>
        <taxon>Poaceae</taxon>
        <taxon>BOP clade</taxon>
        <taxon>Oryzoideae</taxon>
        <taxon>Oryzeae</taxon>
        <taxon>Oryzinae</taxon>
        <taxon>Oryza</taxon>
        <taxon>Oryza sativa</taxon>
    </lineage>
</organism>
<sequence length="789" mass="88749">MSQQGEPMSMTTTGTTSSQNPRTHNKITKEVYTITEVDDVGYPTAPTKAVKKFPTICGVLGRRNFTILKDHIDLVPQEEKEEAWRGRGRTEAAGYPQDGELLEKFQDNAGHGARNLHPHRLGTGGYTGKQAEWDNEDEAAAESNTPQVLADIPVQRARNWARARVKKNSDGTLSFPNPEDQAVYQKIVELNAERQASQEVCSQKREDDIRTKALGNEEHRGQTKGIGSNVPWKFGFFQYAWQYKKHKLSKAQKAARIKAQLREELKEELREELTAELLDMEARMEARIRDRSTDATPGPIVQVSPTQRRSSCASTEAPTEQPEGPAAVDHITEPTSCTLVVRVTPGFAIPAAEGQAFKPTPETRVHGAQQQAGNAKVQVDLVKPDWVGYTIPHPPNDEILTLGAARGTFIQWPKHNIEINITPRPAPSSRPPPTHPHQTVVSLPPAVEQRDEDLQLQYDTDFWDDGMEVDSRPHLPPSAKRSKRAKSSPPKLDTRRKAAGTGRGKIKVPLAPKKLDLGKAPVAPPKPPAEFTLGMPLVGDDALFKMGPACKELHRYYREKSNARRKNRETSMLGQHDGQPFLGPTAFIAVDFKDLWDLYRVRAIDTNLLKCYSLLTWKHVHRKAPHIALLDPAVVNVTTLKNDRANMVTYIKDCLFARQDKDFIMCAYNQQRHWILLVITPKWSLVHYLNSNIKPEIYDWSAIESSLNEAWDQYVARGGRHKDGHPKLGHKKDFPICQQVSNQCGFHVCHNMRSFADKVTLLDPKVLMHVGGLERKMDVNDIYVNGLWM</sequence>
<reference evidence="3" key="1">
    <citation type="journal article" date="2005" name="BMC Biol.">
        <title>The sequence of rice chromosomes 11 and 12, rich in disease resistance genes and recent gene duplications.</title>
        <authorList>
            <consortium name="The rice chromosomes 11 and 12 sequencing consortia"/>
        </authorList>
    </citation>
    <scope>NUCLEOTIDE SEQUENCE [LARGE SCALE GENOMIC DNA]</scope>
</reference>
<protein>
    <submittedName>
        <fullName evidence="3">Transposon protein, putative, CACTA, En/Spm sub-class</fullName>
    </submittedName>
</protein>
<accession>Q2QV35</accession>
<evidence type="ECO:0000313" key="3">
    <source>
        <dbReference type="EMBL" id="ABA97221.1"/>
    </source>
</evidence>
<name>Q2QV35_ORYSJ</name>
<feature type="region of interest" description="Disordered" evidence="1">
    <location>
        <begin position="289"/>
        <end position="329"/>
    </location>
</feature>
<dbReference type="PANTHER" id="PTHR33018:SF30">
    <property type="entry name" value="OS02G0502850 PROTEIN"/>
    <property type="match status" value="1"/>
</dbReference>
<dbReference type="SUPFAM" id="SSF54001">
    <property type="entry name" value="Cysteine proteinases"/>
    <property type="match status" value="1"/>
</dbReference>
<dbReference type="Gene3D" id="3.40.395.10">
    <property type="entry name" value="Adenoviral Proteinase, Chain A"/>
    <property type="match status" value="1"/>
</dbReference>
<dbReference type="InterPro" id="IPR038765">
    <property type="entry name" value="Papain-like_cys_pep_sf"/>
</dbReference>
<feature type="region of interest" description="Disordered" evidence="1">
    <location>
        <begin position="1"/>
        <end position="27"/>
    </location>
</feature>
<dbReference type="PANTHER" id="PTHR33018">
    <property type="entry name" value="OS10G0338966 PROTEIN-RELATED"/>
    <property type="match status" value="1"/>
</dbReference>
<dbReference type="AlphaFoldDB" id="Q2QV35"/>
<feature type="region of interest" description="Disordered" evidence="1">
    <location>
        <begin position="421"/>
        <end position="440"/>
    </location>
</feature>
<reference evidence="3" key="3">
    <citation type="submission" date="2006-01" db="EMBL/GenBank/DDBJ databases">
        <authorList>
            <person name="Buell R."/>
        </authorList>
    </citation>
    <scope>NUCLEOTIDE SEQUENCE</scope>
</reference>
<dbReference type="EMBL" id="DP000011">
    <property type="protein sequence ID" value="ABA97221.1"/>
    <property type="molecule type" value="Genomic_DNA"/>
</dbReference>
<feature type="compositionally biased region" description="Low complexity" evidence="1">
    <location>
        <begin position="8"/>
        <end position="18"/>
    </location>
</feature>
<proteinExistence type="predicted"/>
<feature type="compositionally biased region" description="Polar residues" evidence="1">
    <location>
        <begin position="303"/>
        <end position="318"/>
    </location>
</feature>
<evidence type="ECO:0000256" key="1">
    <source>
        <dbReference type="SAM" id="MobiDB-lite"/>
    </source>
</evidence>
<reference evidence="3" key="2">
    <citation type="submission" date="2005-04" db="EMBL/GenBank/DDBJ databases">
        <authorList>
            <person name="Buell C.R."/>
            <person name="Wing R.A."/>
            <person name="McCombie W.A."/>
            <person name="Ouyang S."/>
        </authorList>
    </citation>
    <scope>NUCLEOTIDE SEQUENCE</scope>
</reference>
<feature type="region of interest" description="Disordered" evidence="1">
    <location>
        <begin position="465"/>
        <end position="506"/>
    </location>
</feature>
<dbReference type="Pfam" id="PF26133">
    <property type="entry name" value="DUF8039"/>
    <property type="match status" value="1"/>
</dbReference>
<gene>
    <name evidence="3" type="ordered locus">LOC_Os12g14170</name>
</gene>
<evidence type="ECO:0000259" key="2">
    <source>
        <dbReference type="Pfam" id="PF26133"/>
    </source>
</evidence>